<evidence type="ECO:0000259" key="1">
    <source>
        <dbReference type="Pfam" id="PF09836"/>
    </source>
</evidence>
<comment type="caution">
    <text evidence="2">The sequence shown here is derived from an EMBL/GenBank/DDBJ whole genome shotgun (WGS) entry which is preliminary data.</text>
</comment>
<feature type="domain" description="Putative DNA-binding" evidence="1">
    <location>
        <begin position="7"/>
        <end position="95"/>
    </location>
</feature>
<dbReference type="Gene3D" id="1.10.150.690">
    <property type="entry name" value="DUF2063"/>
    <property type="match status" value="1"/>
</dbReference>
<dbReference type="InterPro" id="IPR044922">
    <property type="entry name" value="DUF2063_N_sf"/>
</dbReference>
<dbReference type="Pfam" id="PF09836">
    <property type="entry name" value="DUF2063"/>
    <property type="match status" value="1"/>
</dbReference>
<organism evidence="2 3">
    <name type="scientific">Trinickia symbiotica</name>
    <dbReference type="NCBI Taxonomy" id="863227"/>
    <lineage>
        <taxon>Bacteria</taxon>
        <taxon>Pseudomonadati</taxon>
        <taxon>Pseudomonadota</taxon>
        <taxon>Betaproteobacteria</taxon>
        <taxon>Burkholderiales</taxon>
        <taxon>Burkholderiaceae</taxon>
        <taxon>Trinickia</taxon>
    </lineage>
</organism>
<evidence type="ECO:0000313" key="2">
    <source>
        <dbReference type="EMBL" id="PTB21543.1"/>
    </source>
</evidence>
<reference evidence="2 3" key="1">
    <citation type="submission" date="2018-03" db="EMBL/GenBank/DDBJ databases">
        <title>Whole genome analyses suggest that Burkholderia sensu lato contains two further novel genera in the rhizoxinica-symbiotica group Mycetohabitans gen. nov., and Trinickia gen. nov.: implications for the evolution of diazotrophy and nodulation in the Burkholderiaceae.</title>
        <authorList>
            <person name="Estrada De Los Santos P."/>
            <person name="Palmer M."/>
            <person name="Chavez-Ramirez B."/>
            <person name="Steenkamp E.T."/>
            <person name="Hirsch A.M."/>
            <person name="Manyaka P."/>
            <person name="Maluk M."/>
            <person name="Lafos M."/>
            <person name="Crook M."/>
            <person name="Gross E."/>
            <person name="Simon M.F."/>
            <person name="Bueno Dos Reis Junior F."/>
            <person name="Poole P.S."/>
            <person name="Venter S.N."/>
            <person name="James E.K."/>
        </authorList>
    </citation>
    <scope>NUCLEOTIDE SEQUENCE [LARGE SCALE GENOMIC DNA]</scope>
    <source>
        <strain evidence="2 3">JPY-366</strain>
    </source>
</reference>
<dbReference type="EMBL" id="PYUC01000003">
    <property type="protein sequence ID" value="PTB21543.1"/>
    <property type="molecule type" value="Genomic_DNA"/>
</dbReference>
<gene>
    <name evidence="2" type="ORF">C9I57_07840</name>
</gene>
<evidence type="ECO:0000313" key="3">
    <source>
        <dbReference type="Proteomes" id="UP000240638"/>
    </source>
</evidence>
<accession>A0A2T3XYF4</accession>
<protein>
    <submittedName>
        <fullName evidence="2">DUF2063 domain-containing protein</fullName>
    </submittedName>
</protein>
<dbReference type="RefSeq" id="WP_107150045.1">
    <property type="nucleotide sequence ID" value="NZ_PYUC01000003.1"/>
</dbReference>
<sequence>MTSTLTQFQDAFVNALFGETTNDERVARLTDQAGFTVYRNTIFKGSVDALQANFPAVTRLVGEQWFRAAAAAYVRTSPPADARLVYYGADFPAFLEELETARELPYLADVARLDRLWVEAHVAREDALADAAAIAALSAEQLERAVLRPHAAARWIWFESMPAYTIWRANREESEVPEDLVWQAEGALITRPRGEVIWRPLSAAGCAFLDACAEGQPFESAAQRVLERGADVDLGAILGDLLSAGALADVMQSPGIVNR</sequence>
<dbReference type="Proteomes" id="UP000240638">
    <property type="component" value="Unassembled WGS sequence"/>
</dbReference>
<dbReference type="AlphaFoldDB" id="A0A2T3XYF4"/>
<name>A0A2T3XYF4_9BURK</name>
<dbReference type="InterPro" id="IPR018640">
    <property type="entry name" value="DUF2063"/>
</dbReference>
<proteinExistence type="predicted"/>